<evidence type="ECO:0000256" key="1">
    <source>
        <dbReference type="SAM" id="MobiDB-lite"/>
    </source>
</evidence>
<accession>A0A8R7U7F5</accession>
<organism evidence="2 3">
    <name type="scientific">Triticum urartu</name>
    <name type="common">Red wild einkorn</name>
    <name type="synonym">Crithodium urartu</name>
    <dbReference type="NCBI Taxonomy" id="4572"/>
    <lineage>
        <taxon>Eukaryota</taxon>
        <taxon>Viridiplantae</taxon>
        <taxon>Streptophyta</taxon>
        <taxon>Embryophyta</taxon>
        <taxon>Tracheophyta</taxon>
        <taxon>Spermatophyta</taxon>
        <taxon>Magnoliopsida</taxon>
        <taxon>Liliopsida</taxon>
        <taxon>Poales</taxon>
        <taxon>Poaceae</taxon>
        <taxon>BOP clade</taxon>
        <taxon>Pooideae</taxon>
        <taxon>Triticodae</taxon>
        <taxon>Triticeae</taxon>
        <taxon>Triticinae</taxon>
        <taxon>Triticum</taxon>
    </lineage>
</organism>
<proteinExistence type="predicted"/>
<reference evidence="2" key="2">
    <citation type="submission" date="2018-03" db="EMBL/GenBank/DDBJ databases">
        <title>The Triticum urartu genome reveals the dynamic nature of wheat genome evolution.</title>
        <authorList>
            <person name="Ling H."/>
            <person name="Ma B."/>
            <person name="Shi X."/>
            <person name="Liu H."/>
            <person name="Dong L."/>
            <person name="Sun H."/>
            <person name="Cao Y."/>
            <person name="Gao Q."/>
            <person name="Zheng S."/>
            <person name="Li Y."/>
            <person name="Yu Y."/>
            <person name="Du H."/>
            <person name="Qi M."/>
            <person name="Li Y."/>
            <person name="Yu H."/>
            <person name="Cui Y."/>
            <person name="Wang N."/>
            <person name="Chen C."/>
            <person name="Wu H."/>
            <person name="Zhao Y."/>
            <person name="Zhang J."/>
            <person name="Li Y."/>
            <person name="Zhou W."/>
            <person name="Zhang B."/>
            <person name="Hu W."/>
            <person name="Eijk M."/>
            <person name="Tang J."/>
            <person name="Witsenboer H."/>
            <person name="Zhao S."/>
            <person name="Li Z."/>
            <person name="Zhang A."/>
            <person name="Wang D."/>
            <person name="Liang C."/>
        </authorList>
    </citation>
    <scope>NUCLEOTIDE SEQUENCE [LARGE SCALE GENOMIC DNA]</scope>
    <source>
        <strain evidence="2">cv. G1812</strain>
    </source>
</reference>
<dbReference type="EnsemblPlants" id="TuG1812G0400001601.01.T01">
    <property type="protein sequence ID" value="TuG1812G0400001601.01.T01.cds239650"/>
    <property type="gene ID" value="TuG1812G0400001601.01"/>
</dbReference>
<sequence length="116" mass="12890">MRRTNQQQADPAIVDTAHTHPFAAHGRHGSRAQASSHVIPLLPYHHVPLPKHPDPRRLPRVTGDPLRYRLARPTSTAADAVAPFLAGPVRLTGLSSAHLWPLVTMHPYPMMWPMVL</sequence>
<dbReference type="Gramene" id="TuG1812G0400001601.01.T01">
    <property type="protein sequence ID" value="TuG1812G0400001601.01.T01.cds239650"/>
    <property type="gene ID" value="TuG1812G0400001601.01"/>
</dbReference>
<reference evidence="2" key="3">
    <citation type="submission" date="2022-06" db="UniProtKB">
        <authorList>
            <consortium name="EnsemblPlants"/>
        </authorList>
    </citation>
    <scope>IDENTIFICATION</scope>
</reference>
<reference evidence="3" key="1">
    <citation type="journal article" date="2013" name="Nature">
        <title>Draft genome of the wheat A-genome progenitor Triticum urartu.</title>
        <authorList>
            <person name="Ling H.Q."/>
            <person name="Zhao S."/>
            <person name="Liu D."/>
            <person name="Wang J."/>
            <person name="Sun H."/>
            <person name="Zhang C."/>
            <person name="Fan H."/>
            <person name="Li D."/>
            <person name="Dong L."/>
            <person name="Tao Y."/>
            <person name="Gao C."/>
            <person name="Wu H."/>
            <person name="Li Y."/>
            <person name="Cui Y."/>
            <person name="Guo X."/>
            <person name="Zheng S."/>
            <person name="Wang B."/>
            <person name="Yu K."/>
            <person name="Liang Q."/>
            <person name="Yang W."/>
            <person name="Lou X."/>
            <person name="Chen J."/>
            <person name="Feng M."/>
            <person name="Jian J."/>
            <person name="Zhang X."/>
            <person name="Luo G."/>
            <person name="Jiang Y."/>
            <person name="Liu J."/>
            <person name="Wang Z."/>
            <person name="Sha Y."/>
            <person name="Zhang B."/>
            <person name="Wu H."/>
            <person name="Tang D."/>
            <person name="Shen Q."/>
            <person name="Xue P."/>
            <person name="Zou S."/>
            <person name="Wang X."/>
            <person name="Liu X."/>
            <person name="Wang F."/>
            <person name="Yang Y."/>
            <person name="An X."/>
            <person name="Dong Z."/>
            <person name="Zhang K."/>
            <person name="Zhang X."/>
            <person name="Luo M.C."/>
            <person name="Dvorak J."/>
            <person name="Tong Y."/>
            <person name="Wang J."/>
            <person name="Yang H."/>
            <person name="Li Z."/>
            <person name="Wang D."/>
            <person name="Zhang A."/>
            <person name="Wang J."/>
        </authorList>
    </citation>
    <scope>NUCLEOTIDE SEQUENCE</scope>
    <source>
        <strain evidence="3">cv. G1812</strain>
    </source>
</reference>
<evidence type="ECO:0000313" key="2">
    <source>
        <dbReference type="EnsemblPlants" id="TuG1812G0400001601.01.T01.cds239650"/>
    </source>
</evidence>
<protein>
    <submittedName>
        <fullName evidence="2">Uncharacterized protein</fullName>
    </submittedName>
</protein>
<evidence type="ECO:0000313" key="3">
    <source>
        <dbReference type="Proteomes" id="UP000015106"/>
    </source>
</evidence>
<keyword evidence="3" id="KW-1185">Reference proteome</keyword>
<dbReference type="Proteomes" id="UP000015106">
    <property type="component" value="Chromosome 4"/>
</dbReference>
<dbReference type="AlphaFoldDB" id="A0A8R7U7F5"/>
<name>A0A8R7U7F5_TRIUA</name>
<feature type="region of interest" description="Disordered" evidence="1">
    <location>
        <begin position="1"/>
        <end position="35"/>
    </location>
</feature>